<dbReference type="OrthoDB" id="836882at2"/>
<accession>A0A4U6CU06</accession>
<sequence length="89" mass="10361">MLFEDNLLAANRHDFGQTLAKNILESQIEYFYCNKEMQQIMRWQINESNDISRGLADSRERLGEEMLGITDHYFKDSGVNFRALSAVVI</sequence>
<organism evidence="1 2">
    <name type="scientific">Dyadobacter frigoris</name>
    <dbReference type="NCBI Taxonomy" id="2576211"/>
    <lineage>
        <taxon>Bacteria</taxon>
        <taxon>Pseudomonadati</taxon>
        <taxon>Bacteroidota</taxon>
        <taxon>Cytophagia</taxon>
        <taxon>Cytophagales</taxon>
        <taxon>Spirosomataceae</taxon>
        <taxon>Dyadobacter</taxon>
    </lineage>
</organism>
<gene>
    <name evidence="1" type="ORF">FDK13_30995</name>
</gene>
<comment type="caution">
    <text evidence="1">The sequence shown here is derived from an EMBL/GenBank/DDBJ whole genome shotgun (WGS) entry which is preliminary data.</text>
</comment>
<dbReference type="EMBL" id="SZVO01000021">
    <property type="protein sequence ID" value="TKT87041.1"/>
    <property type="molecule type" value="Genomic_DNA"/>
</dbReference>
<proteinExistence type="predicted"/>
<reference evidence="1 2" key="1">
    <citation type="submission" date="2019-05" db="EMBL/GenBank/DDBJ databases">
        <title>Dyadobacter AR-3-8 sp. nov., isolated from arctic soil.</title>
        <authorList>
            <person name="Chaudhary D.K."/>
        </authorList>
    </citation>
    <scope>NUCLEOTIDE SEQUENCE [LARGE SCALE GENOMIC DNA]</scope>
    <source>
        <strain evidence="1 2">AR-3-8</strain>
    </source>
</reference>
<keyword evidence="2" id="KW-1185">Reference proteome</keyword>
<protein>
    <submittedName>
        <fullName evidence="1">Uncharacterized protein</fullName>
    </submittedName>
</protein>
<name>A0A4U6CU06_9BACT</name>
<dbReference type="Proteomes" id="UP000304900">
    <property type="component" value="Unassembled WGS sequence"/>
</dbReference>
<dbReference type="AlphaFoldDB" id="A0A4U6CU06"/>
<evidence type="ECO:0000313" key="1">
    <source>
        <dbReference type="EMBL" id="TKT87041.1"/>
    </source>
</evidence>
<evidence type="ECO:0000313" key="2">
    <source>
        <dbReference type="Proteomes" id="UP000304900"/>
    </source>
</evidence>